<dbReference type="CDD" id="cd08204">
    <property type="entry name" value="ArfGap"/>
    <property type="match status" value="1"/>
</dbReference>
<accession>A0A2A9NPB4</accession>
<feature type="compositionally biased region" description="Low complexity" evidence="6">
    <location>
        <begin position="169"/>
        <end position="186"/>
    </location>
</feature>
<evidence type="ECO:0000256" key="6">
    <source>
        <dbReference type="SAM" id="MobiDB-lite"/>
    </source>
</evidence>
<dbReference type="GO" id="GO:0008270">
    <property type="term" value="F:zinc ion binding"/>
    <property type="evidence" value="ECO:0007669"/>
    <property type="project" value="UniProtKB-KW"/>
</dbReference>
<organism evidence="8 9">
    <name type="scientific">Amanita thiersii Skay4041</name>
    <dbReference type="NCBI Taxonomy" id="703135"/>
    <lineage>
        <taxon>Eukaryota</taxon>
        <taxon>Fungi</taxon>
        <taxon>Dikarya</taxon>
        <taxon>Basidiomycota</taxon>
        <taxon>Agaricomycotina</taxon>
        <taxon>Agaricomycetes</taxon>
        <taxon>Agaricomycetidae</taxon>
        <taxon>Agaricales</taxon>
        <taxon>Pluteineae</taxon>
        <taxon>Amanitaceae</taxon>
        <taxon>Amanita</taxon>
    </lineage>
</organism>
<dbReference type="SMART" id="SM00105">
    <property type="entry name" value="ArfGap"/>
    <property type="match status" value="1"/>
</dbReference>
<proteinExistence type="predicted"/>
<feature type="region of interest" description="Disordered" evidence="6">
    <location>
        <begin position="144"/>
        <end position="198"/>
    </location>
</feature>
<feature type="compositionally biased region" description="Low complexity" evidence="6">
    <location>
        <begin position="144"/>
        <end position="161"/>
    </location>
</feature>
<keyword evidence="4" id="KW-0862">Zinc</keyword>
<evidence type="ECO:0000256" key="3">
    <source>
        <dbReference type="ARBA" id="ARBA00022771"/>
    </source>
</evidence>
<dbReference type="SUPFAM" id="SSF57863">
    <property type="entry name" value="ArfGap/RecO-like zinc finger"/>
    <property type="match status" value="1"/>
</dbReference>
<dbReference type="PRINTS" id="PR00405">
    <property type="entry name" value="REVINTRACTNG"/>
</dbReference>
<dbReference type="InterPro" id="IPR051718">
    <property type="entry name" value="ARF_GTPase-activating"/>
</dbReference>
<dbReference type="Pfam" id="PF01412">
    <property type="entry name" value="ArfGap"/>
    <property type="match status" value="1"/>
</dbReference>
<dbReference type="STRING" id="703135.A0A2A9NPB4"/>
<name>A0A2A9NPB4_9AGAR</name>
<dbReference type="InterPro" id="IPR001164">
    <property type="entry name" value="ArfGAP_dom"/>
</dbReference>
<dbReference type="PANTHER" id="PTHR45705">
    <property type="entry name" value="FI20236P1"/>
    <property type="match status" value="1"/>
</dbReference>
<dbReference type="FunFam" id="1.10.220.150:FF:000009">
    <property type="entry name" value="stromal membrane-associated protein 1 isoform X1"/>
    <property type="match status" value="1"/>
</dbReference>
<evidence type="ECO:0000256" key="4">
    <source>
        <dbReference type="ARBA" id="ARBA00022833"/>
    </source>
</evidence>
<dbReference type="GO" id="GO:0005096">
    <property type="term" value="F:GTPase activator activity"/>
    <property type="evidence" value="ECO:0007669"/>
    <property type="project" value="UniProtKB-KW"/>
</dbReference>
<dbReference type="PROSITE" id="PS50115">
    <property type="entry name" value="ARFGAP"/>
    <property type="match status" value="1"/>
</dbReference>
<evidence type="ECO:0000313" key="8">
    <source>
        <dbReference type="EMBL" id="PFH51164.1"/>
    </source>
</evidence>
<evidence type="ECO:0000259" key="7">
    <source>
        <dbReference type="PROSITE" id="PS50115"/>
    </source>
</evidence>
<dbReference type="GO" id="GO:0005737">
    <property type="term" value="C:cytoplasm"/>
    <property type="evidence" value="ECO:0007669"/>
    <property type="project" value="TreeGrafter"/>
</dbReference>
<dbReference type="AlphaFoldDB" id="A0A2A9NPB4"/>
<evidence type="ECO:0000256" key="2">
    <source>
        <dbReference type="ARBA" id="ARBA00022723"/>
    </source>
</evidence>
<sequence length="460" mass="49257">MSSLSKITIERNQRTLLELASKPGNDVCADCKSRNPRWASHNLGIFICLNCASIHRKIGTHITKVKSINLDAWTKEQVENMKVTGNVKSNAIYNPNEIRYPPPPATMDPESDSELEQYIRSKYQFRRFVDKAALVSLKLGSSRSTTTITPRSFSTPVVSQKPPTPTPKVPSSTSTSSTSAATSATTLAPQRPSALAGITPSRSISQPLQQTQPQQQTQQKVGPWQDLIGLQAPAANSSLPLQYQVPTATGQVFTSNIGLGTSSFSQPLQSVGALNNMSAYQNYPSQGAFASPANLMPPTPLSAMPIGSPVHVAPLMQQQQPQYQQQFIQPQPLSAGPTFVGSQGSLMQMQTNSMLSPSPVGYTTPSPALNTLLTPSPHLGTPSPVVNIVPSHSPQIPVSMASTGMLNGTMMTTGMPQMQMTYPVQTGLSYMSAGPNQAPFVAVNYQAQQGYGTTGQWGTL</sequence>
<keyword evidence="1" id="KW-0343">GTPase activation</keyword>
<dbReference type="PANTHER" id="PTHR45705:SF1">
    <property type="entry name" value="FI20236P1"/>
    <property type="match status" value="1"/>
</dbReference>
<evidence type="ECO:0000256" key="1">
    <source>
        <dbReference type="ARBA" id="ARBA00022468"/>
    </source>
</evidence>
<evidence type="ECO:0000256" key="5">
    <source>
        <dbReference type="PROSITE-ProRule" id="PRU00288"/>
    </source>
</evidence>
<gene>
    <name evidence="8" type="ORF">AMATHDRAFT_59666</name>
</gene>
<keyword evidence="3 5" id="KW-0863">Zinc-finger</keyword>
<keyword evidence="2" id="KW-0479">Metal-binding</keyword>
<dbReference type="EMBL" id="KZ301991">
    <property type="protein sequence ID" value="PFH51164.1"/>
    <property type="molecule type" value="Genomic_DNA"/>
</dbReference>
<dbReference type="Proteomes" id="UP000242287">
    <property type="component" value="Unassembled WGS sequence"/>
</dbReference>
<dbReference type="Gene3D" id="1.10.220.150">
    <property type="entry name" value="Arf GTPase activating protein"/>
    <property type="match status" value="1"/>
</dbReference>
<dbReference type="InterPro" id="IPR037278">
    <property type="entry name" value="ARFGAP/RecO"/>
</dbReference>
<dbReference type="InterPro" id="IPR038508">
    <property type="entry name" value="ArfGAP_dom_sf"/>
</dbReference>
<evidence type="ECO:0000313" key="9">
    <source>
        <dbReference type="Proteomes" id="UP000242287"/>
    </source>
</evidence>
<protein>
    <recommendedName>
        <fullName evidence="7">Arf-GAP domain-containing protein</fullName>
    </recommendedName>
</protein>
<dbReference type="OrthoDB" id="10266696at2759"/>
<reference evidence="8 9" key="1">
    <citation type="submission" date="2014-02" db="EMBL/GenBank/DDBJ databases">
        <title>Transposable element dynamics among asymbiotic and ectomycorrhizal Amanita fungi.</title>
        <authorList>
            <consortium name="DOE Joint Genome Institute"/>
            <person name="Hess J."/>
            <person name="Skrede I."/>
            <person name="Wolfe B."/>
            <person name="LaButti K."/>
            <person name="Ohm R.A."/>
            <person name="Grigoriev I.V."/>
            <person name="Pringle A."/>
        </authorList>
    </citation>
    <scope>NUCLEOTIDE SEQUENCE [LARGE SCALE GENOMIC DNA]</scope>
    <source>
        <strain evidence="8 9">SKay4041</strain>
    </source>
</reference>
<keyword evidence="9" id="KW-1185">Reference proteome</keyword>
<feature type="domain" description="Arf-GAP" evidence="7">
    <location>
        <begin position="13"/>
        <end position="136"/>
    </location>
</feature>